<dbReference type="GO" id="GO:0016740">
    <property type="term" value="F:transferase activity"/>
    <property type="evidence" value="ECO:0007669"/>
    <property type="project" value="UniProtKB-KW"/>
</dbReference>
<protein>
    <submittedName>
        <fullName evidence="1">Transferase hexapeptide (Six repeat-containing protein)</fullName>
    </submittedName>
</protein>
<dbReference type="SUPFAM" id="SSF51161">
    <property type="entry name" value="Trimeric LpxA-like enzymes"/>
    <property type="match status" value="1"/>
</dbReference>
<dbReference type="AlphaFoldDB" id="A0A521FII7"/>
<evidence type="ECO:0000313" key="1">
    <source>
        <dbReference type="EMBL" id="SMO95909.1"/>
    </source>
</evidence>
<sequence length="269" mass="29971">MKRVIKMKKENIQVENLEIGEGTIIEDSVIIRGISGAAKRVVIGDNCYLGKNVQIICDDFTLGDYSKIHHNTTVHGYKPCTIGHNAWIGQMCIIDSIGGVTIGNNCGIGASSQLWSHIKYGDTLEGCRFLSENSLTVGHDVWFVGHCIVSPITAADKSMAMVGSVVTKNMEENHIYAGTPAKSISDKIGFQFNEVSNEEKRKKLTEYMEQAGVSEDKIKIVESTSAFNFEDDISYFDVDSRTYTKKRSLDEINFMKFLLPEKGKFTPYE</sequence>
<keyword evidence="1" id="KW-0808">Transferase</keyword>
<keyword evidence="2" id="KW-1185">Reference proteome</keyword>
<gene>
    <name evidence="1" type="ORF">SAMN06265219_11958</name>
</gene>
<reference evidence="1 2" key="1">
    <citation type="submission" date="2017-05" db="EMBL/GenBank/DDBJ databases">
        <authorList>
            <person name="Varghese N."/>
            <person name="Submissions S."/>
        </authorList>
    </citation>
    <scope>NUCLEOTIDE SEQUENCE [LARGE SCALE GENOMIC DNA]</scope>
    <source>
        <strain evidence="1 2">DSM 21985</strain>
    </source>
</reference>
<dbReference type="Gene3D" id="2.160.10.10">
    <property type="entry name" value="Hexapeptide repeat proteins"/>
    <property type="match status" value="2"/>
</dbReference>
<dbReference type="InterPro" id="IPR051159">
    <property type="entry name" value="Hexapeptide_acetyltransf"/>
</dbReference>
<dbReference type="OrthoDB" id="9812571at2"/>
<dbReference type="PANTHER" id="PTHR23416">
    <property type="entry name" value="SIALIC ACID SYNTHASE-RELATED"/>
    <property type="match status" value="1"/>
</dbReference>
<accession>A0A521FII7</accession>
<evidence type="ECO:0000313" key="2">
    <source>
        <dbReference type="Proteomes" id="UP000317557"/>
    </source>
</evidence>
<dbReference type="EMBL" id="FXTP01000019">
    <property type="protein sequence ID" value="SMO95909.1"/>
    <property type="molecule type" value="Genomic_DNA"/>
</dbReference>
<dbReference type="InterPro" id="IPR011004">
    <property type="entry name" value="Trimer_LpxA-like_sf"/>
</dbReference>
<name>A0A521FII7_9BACT</name>
<proteinExistence type="predicted"/>
<organism evidence="1 2">
    <name type="scientific">Gracilimonas mengyeensis</name>
    <dbReference type="NCBI Taxonomy" id="1302730"/>
    <lineage>
        <taxon>Bacteria</taxon>
        <taxon>Pseudomonadati</taxon>
        <taxon>Balneolota</taxon>
        <taxon>Balneolia</taxon>
        <taxon>Balneolales</taxon>
        <taxon>Balneolaceae</taxon>
        <taxon>Gracilimonas</taxon>
    </lineage>
</organism>
<dbReference type="Proteomes" id="UP000317557">
    <property type="component" value="Unassembled WGS sequence"/>
</dbReference>